<organism evidence="1 2">
    <name type="scientific">Hymenolepis diminuta</name>
    <name type="common">Rat tapeworm</name>
    <dbReference type="NCBI Taxonomy" id="6216"/>
    <lineage>
        <taxon>Eukaryota</taxon>
        <taxon>Metazoa</taxon>
        <taxon>Spiralia</taxon>
        <taxon>Lophotrochozoa</taxon>
        <taxon>Platyhelminthes</taxon>
        <taxon>Cestoda</taxon>
        <taxon>Eucestoda</taxon>
        <taxon>Cyclophyllidea</taxon>
        <taxon>Hymenolepididae</taxon>
        <taxon>Hymenolepis</taxon>
    </lineage>
</organism>
<dbReference type="AlphaFoldDB" id="A0A564YZX8"/>
<reference evidence="1 2" key="1">
    <citation type="submission" date="2019-07" db="EMBL/GenBank/DDBJ databases">
        <authorList>
            <person name="Jastrzebski P J."/>
            <person name="Paukszto L."/>
            <person name="Jastrzebski P J."/>
        </authorList>
    </citation>
    <scope>NUCLEOTIDE SEQUENCE [LARGE SCALE GENOMIC DNA]</scope>
    <source>
        <strain evidence="1 2">WMS-il1</strain>
    </source>
</reference>
<accession>A0A564YZX8</accession>
<evidence type="ECO:0000313" key="1">
    <source>
        <dbReference type="EMBL" id="VUZ52263.1"/>
    </source>
</evidence>
<sequence>MILLLIIAYSSVAANSNDDDEKHGYFEFEEMLTREEKKDSGKLILKPAAFSSVGENRKAIWRGTSSYPGFKRYDKNNQAKKVTSMSQTYTTSPSAKIERTRINVPLHNKQRVNDKEYLEGLQDLADLS</sequence>
<gene>
    <name evidence="1" type="ORF">WMSIL1_LOCUS10770</name>
</gene>
<dbReference type="EMBL" id="CABIJS010000477">
    <property type="protein sequence ID" value="VUZ52263.1"/>
    <property type="molecule type" value="Genomic_DNA"/>
</dbReference>
<keyword evidence="2" id="KW-1185">Reference proteome</keyword>
<protein>
    <submittedName>
        <fullName evidence="1">Uncharacterized protein</fullName>
    </submittedName>
</protein>
<evidence type="ECO:0000313" key="2">
    <source>
        <dbReference type="Proteomes" id="UP000321570"/>
    </source>
</evidence>
<dbReference type="Proteomes" id="UP000321570">
    <property type="component" value="Unassembled WGS sequence"/>
</dbReference>
<name>A0A564YZX8_HYMDI</name>
<proteinExistence type="predicted"/>